<dbReference type="AlphaFoldDB" id="A0A4R5KZ36"/>
<gene>
    <name evidence="1" type="ORF">E1809_02435</name>
</gene>
<comment type="caution">
    <text evidence="1">The sequence shown here is derived from an EMBL/GenBank/DDBJ whole genome shotgun (WGS) entry which is preliminary data.</text>
</comment>
<dbReference type="EMBL" id="SMRU01000002">
    <property type="protein sequence ID" value="TDG01374.1"/>
    <property type="molecule type" value="Genomic_DNA"/>
</dbReference>
<dbReference type="RefSeq" id="WP_133202635.1">
    <property type="nucleotide sequence ID" value="NZ_SMRU01000002.1"/>
</dbReference>
<organism evidence="1 2">
    <name type="scientific">Arthrobacter terricola</name>
    <dbReference type="NCBI Taxonomy" id="2547396"/>
    <lineage>
        <taxon>Bacteria</taxon>
        <taxon>Bacillati</taxon>
        <taxon>Actinomycetota</taxon>
        <taxon>Actinomycetes</taxon>
        <taxon>Micrococcales</taxon>
        <taxon>Micrococcaceae</taxon>
        <taxon>Arthrobacter</taxon>
    </lineage>
</organism>
<reference evidence="1 2" key="1">
    <citation type="submission" date="2019-03" db="EMBL/GenBank/DDBJ databases">
        <title>Whole genome sequence of Arthrobacter sp JH1-1.</title>
        <authorList>
            <person name="Trinh H.N."/>
        </authorList>
    </citation>
    <scope>NUCLEOTIDE SEQUENCE [LARGE SCALE GENOMIC DNA]</scope>
    <source>
        <strain evidence="1 2">JH1-1</strain>
    </source>
</reference>
<name>A0A4R5KZ36_9MICC</name>
<sequence>MTQLKPTLEVTVSNAAALETELAAAVEAVRQEALAERRCGILITRHGVGKYTVSLSEDVPFGLTWERDAG</sequence>
<dbReference type="OrthoDB" id="4952017at2"/>
<keyword evidence="2" id="KW-1185">Reference proteome</keyword>
<evidence type="ECO:0000313" key="2">
    <source>
        <dbReference type="Proteomes" id="UP000295511"/>
    </source>
</evidence>
<dbReference type="Proteomes" id="UP000295511">
    <property type="component" value="Unassembled WGS sequence"/>
</dbReference>
<proteinExistence type="predicted"/>
<protein>
    <submittedName>
        <fullName evidence="1">Uncharacterized protein</fullName>
    </submittedName>
</protein>
<evidence type="ECO:0000313" key="1">
    <source>
        <dbReference type="EMBL" id="TDG01374.1"/>
    </source>
</evidence>
<accession>A0A4R5KZ36</accession>